<name>A0A8H5NXC8_9HYPO</name>
<dbReference type="PROSITE" id="PS50181">
    <property type="entry name" value="FBOX"/>
    <property type="match status" value="1"/>
</dbReference>
<dbReference type="AlphaFoldDB" id="A0A8H5NXC8"/>
<sequence>MKLLAKLRRLTVRQKYANPAHKSHMLIPTRVQNIDVPEKSKRGLPLRKKPAAWSPPITLQNLPPELLTLIVGLLAPIDRASLAFTSRWLHNLFRNATTLNGFDKWFFLCRLEQSHIWPDEILCDVCRKFHEPRKSRTVFTEKEGRRACVLNGAAHVQRSSVSPYLSRGVHFDVMSAISRYNRFRPGVLHKGELNVQFVRPLFNDEGNIIIRQQQKMYISTQKHIQIKSQRILFPGKNTGRQPDKIIEGVEALHRTLQESEELGSICGHAKWTDMYPFITRPDEEFKWPVGQWSFRYSEMQEFDLPGQQLQECLWTHKGDCWLNCHARARLDSALEGRVWSCGGCSTDYAVNVIRSESSSANYIVMTSWKDLGTCSRRNDPLWKEHMNYGVHAGHKRTMIGTIAGQIETLVRAPDGFAHYFPKISKKRLREIFIDEGGDKEPKLNGNVEVDS</sequence>
<dbReference type="CDD" id="cd09917">
    <property type="entry name" value="F-box_SF"/>
    <property type="match status" value="1"/>
</dbReference>
<organism evidence="2 3">
    <name type="scientific">Fusarium pseudoanthophilum</name>
    <dbReference type="NCBI Taxonomy" id="48495"/>
    <lineage>
        <taxon>Eukaryota</taxon>
        <taxon>Fungi</taxon>
        <taxon>Dikarya</taxon>
        <taxon>Ascomycota</taxon>
        <taxon>Pezizomycotina</taxon>
        <taxon>Sordariomycetes</taxon>
        <taxon>Hypocreomycetidae</taxon>
        <taxon>Hypocreales</taxon>
        <taxon>Nectriaceae</taxon>
        <taxon>Fusarium</taxon>
        <taxon>Fusarium fujikuroi species complex</taxon>
    </lineage>
</organism>
<evidence type="ECO:0000259" key="1">
    <source>
        <dbReference type="PROSITE" id="PS50181"/>
    </source>
</evidence>
<comment type="caution">
    <text evidence="2">The sequence shown here is derived from an EMBL/GenBank/DDBJ whole genome shotgun (WGS) entry which is preliminary data.</text>
</comment>
<accession>A0A8H5NXC8</accession>
<gene>
    <name evidence="2" type="ORF">FPANT_8348</name>
</gene>
<evidence type="ECO:0000313" key="2">
    <source>
        <dbReference type="EMBL" id="KAF5582891.1"/>
    </source>
</evidence>
<reference evidence="2 3" key="1">
    <citation type="submission" date="2020-05" db="EMBL/GenBank/DDBJ databases">
        <title>Identification and distribution of gene clusters putatively required for synthesis of sphingolipid metabolism inhibitors in phylogenetically diverse species of the filamentous fungus Fusarium.</title>
        <authorList>
            <person name="Kim H.-S."/>
            <person name="Busman M."/>
            <person name="Brown D.W."/>
            <person name="Divon H."/>
            <person name="Uhlig S."/>
            <person name="Proctor R.H."/>
        </authorList>
    </citation>
    <scope>NUCLEOTIDE SEQUENCE [LARGE SCALE GENOMIC DNA]</scope>
    <source>
        <strain evidence="2 3">NRRL 25211</strain>
    </source>
</reference>
<proteinExistence type="predicted"/>
<dbReference type="EMBL" id="JAAOAR010000420">
    <property type="protein sequence ID" value="KAF5582891.1"/>
    <property type="molecule type" value="Genomic_DNA"/>
</dbReference>
<dbReference type="InterPro" id="IPR036047">
    <property type="entry name" value="F-box-like_dom_sf"/>
</dbReference>
<keyword evidence="3" id="KW-1185">Reference proteome</keyword>
<dbReference type="Proteomes" id="UP000544095">
    <property type="component" value="Unassembled WGS sequence"/>
</dbReference>
<dbReference type="InterPro" id="IPR001810">
    <property type="entry name" value="F-box_dom"/>
</dbReference>
<protein>
    <recommendedName>
        <fullName evidence="1">F-box domain-containing protein</fullName>
    </recommendedName>
</protein>
<evidence type="ECO:0000313" key="3">
    <source>
        <dbReference type="Proteomes" id="UP000544095"/>
    </source>
</evidence>
<feature type="domain" description="F-box" evidence="1">
    <location>
        <begin position="56"/>
        <end position="102"/>
    </location>
</feature>
<dbReference type="SUPFAM" id="SSF81383">
    <property type="entry name" value="F-box domain"/>
    <property type="match status" value="1"/>
</dbReference>